<dbReference type="Pfam" id="PF00491">
    <property type="entry name" value="Arginase"/>
    <property type="match status" value="1"/>
</dbReference>
<dbReference type="InterPro" id="IPR023696">
    <property type="entry name" value="Ureohydrolase_dom_sf"/>
</dbReference>
<gene>
    <name evidence="1" type="ORF">ABQ292_11765</name>
</gene>
<comment type="caution">
    <text evidence="1">The sequence shown here is derived from an EMBL/GenBank/DDBJ whole genome shotgun (WGS) entry which is preliminary data.</text>
</comment>
<dbReference type="EMBL" id="JBFNXQ010000031">
    <property type="protein sequence ID" value="MEX5719034.1"/>
    <property type="molecule type" value="Genomic_DNA"/>
</dbReference>
<proteinExistence type="predicted"/>
<dbReference type="Gene3D" id="3.40.800.10">
    <property type="entry name" value="Ureohydrolase domain"/>
    <property type="match status" value="1"/>
</dbReference>
<name>A0ABV3XEM7_9ACTN</name>
<dbReference type="Proteomes" id="UP001560045">
    <property type="component" value="Unassembled WGS sequence"/>
</dbReference>
<dbReference type="InterPro" id="IPR006035">
    <property type="entry name" value="Ureohydrolase"/>
</dbReference>
<dbReference type="SUPFAM" id="SSF52768">
    <property type="entry name" value="Arginase/deacetylase"/>
    <property type="match status" value="1"/>
</dbReference>
<organism evidence="1 2">
    <name type="scientific">Geodermatophilus maliterrae</name>
    <dbReference type="NCBI Taxonomy" id="3162531"/>
    <lineage>
        <taxon>Bacteria</taxon>
        <taxon>Bacillati</taxon>
        <taxon>Actinomycetota</taxon>
        <taxon>Actinomycetes</taxon>
        <taxon>Geodermatophilales</taxon>
        <taxon>Geodermatophilaceae</taxon>
        <taxon>Geodermatophilus</taxon>
    </lineage>
</organism>
<accession>A0ABV3XEM7</accession>
<evidence type="ECO:0000313" key="2">
    <source>
        <dbReference type="Proteomes" id="UP001560045"/>
    </source>
</evidence>
<protein>
    <submittedName>
        <fullName evidence="1">Arginase family protein</fullName>
    </submittedName>
</protein>
<sequence>MSGLAAAIAGRPVHLHIDCDVHDPGLFTTDYVVPDGLTLDDLRACATAVAGSEVIGIEVAEFEGDGDATADDLVAMLDPILTR</sequence>
<evidence type="ECO:0000313" key="1">
    <source>
        <dbReference type="EMBL" id="MEX5719034.1"/>
    </source>
</evidence>
<reference evidence="1 2" key="1">
    <citation type="submission" date="2024-06" db="EMBL/GenBank/DDBJ databases">
        <title>Draft genome sequence of Geodermatophilus badlandi, a novel member of the Geodermatophilaceae isolated from badland sedimentary rocks in the Red desert, Wyoming, USA.</title>
        <authorList>
            <person name="Ben Tekaya S."/>
            <person name="Nouioui I."/>
            <person name="Flores G.M."/>
            <person name="Shaal M.N."/>
            <person name="Bredoire F."/>
            <person name="Basile F."/>
            <person name="Van Diepen L."/>
            <person name="Ward N.L."/>
        </authorList>
    </citation>
    <scope>NUCLEOTIDE SEQUENCE [LARGE SCALE GENOMIC DNA]</scope>
    <source>
        <strain evidence="1 2">WL48A</strain>
    </source>
</reference>
<dbReference type="RefSeq" id="WP_369206467.1">
    <property type="nucleotide sequence ID" value="NZ_JBFNXQ010000031.1"/>
</dbReference>
<keyword evidence="2" id="KW-1185">Reference proteome</keyword>